<dbReference type="PANTHER" id="PTHR35525:SF3">
    <property type="entry name" value="BLL6575 PROTEIN"/>
    <property type="match status" value="1"/>
</dbReference>
<reference evidence="2 3" key="1">
    <citation type="submission" date="2018-03" db="EMBL/GenBank/DDBJ databases">
        <title>Genomic Encyclopedia of Type Strains, Phase III (KMG-III): the genomes of soil and plant-associated and newly described type strains.</title>
        <authorList>
            <person name="Whitman W."/>
        </authorList>
    </citation>
    <scope>NUCLEOTIDE SEQUENCE [LARGE SCALE GENOMIC DNA]</scope>
    <source>
        <strain evidence="2 3">CGMCC 4.7097</strain>
    </source>
</reference>
<dbReference type="Pfam" id="PF11706">
    <property type="entry name" value="zf-CGNR"/>
    <property type="match status" value="1"/>
</dbReference>
<comment type="caution">
    <text evidence="2">The sequence shown here is derived from an EMBL/GenBank/DDBJ whole genome shotgun (WGS) entry which is preliminary data.</text>
</comment>
<protein>
    <submittedName>
        <fullName evidence="2">CGNR zinc finger protein</fullName>
    </submittedName>
</protein>
<dbReference type="InterPro" id="IPR023286">
    <property type="entry name" value="ABATE_dom_sf"/>
</dbReference>
<dbReference type="EMBL" id="PYAX01000003">
    <property type="protein sequence ID" value="PSL56344.1"/>
    <property type="molecule type" value="Genomic_DNA"/>
</dbReference>
<dbReference type="OrthoDB" id="3211108at2"/>
<sequence length="193" mass="21574">MVCRLKCVREPTTRLAGVALALEFAGTVRHDGHGGLTDDLATPEGFTAWAGLRADEPLRRRAVELRWAVRSLFAHAAQAHERMDTPHLMEFERALEIVNEAAARVPRAAQLEWDGQPRLRYLDSADDGDRLLATLATAAIEFLASGARADLRACPAPRCVRYFVKAHPRQEWCKPSCGNRARVSRHYHRGRDA</sequence>
<evidence type="ECO:0000259" key="1">
    <source>
        <dbReference type="Pfam" id="PF11706"/>
    </source>
</evidence>
<dbReference type="Proteomes" id="UP000241118">
    <property type="component" value="Unassembled WGS sequence"/>
</dbReference>
<dbReference type="InterPro" id="IPR021005">
    <property type="entry name" value="Znf_CGNR"/>
</dbReference>
<feature type="domain" description="Zinc finger CGNR" evidence="1">
    <location>
        <begin position="151"/>
        <end position="189"/>
    </location>
</feature>
<gene>
    <name evidence="2" type="ORF">B0I31_10393</name>
</gene>
<dbReference type="SUPFAM" id="SSF160904">
    <property type="entry name" value="Jann2411-like"/>
    <property type="match status" value="1"/>
</dbReference>
<dbReference type="PANTHER" id="PTHR35525">
    <property type="entry name" value="BLL6575 PROTEIN"/>
    <property type="match status" value="1"/>
</dbReference>
<dbReference type="Gene3D" id="1.10.3300.10">
    <property type="entry name" value="Jann2411-like domain"/>
    <property type="match status" value="1"/>
</dbReference>
<keyword evidence="3" id="KW-1185">Reference proteome</keyword>
<dbReference type="Pfam" id="PF07336">
    <property type="entry name" value="ABATE"/>
    <property type="match status" value="1"/>
</dbReference>
<dbReference type="InterPro" id="IPR010852">
    <property type="entry name" value="ABATE"/>
</dbReference>
<organism evidence="2 3">
    <name type="scientific">Saccharothrix carnea</name>
    <dbReference type="NCBI Taxonomy" id="1280637"/>
    <lineage>
        <taxon>Bacteria</taxon>
        <taxon>Bacillati</taxon>
        <taxon>Actinomycetota</taxon>
        <taxon>Actinomycetes</taxon>
        <taxon>Pseudonocardiales</taxon>
        <taxon>Pseudonocardiaceae</taxon>
        <taxon>Saccharothrix</taxon>
    </lineage>
</organism>
<evidence type="ECO:0000313" key="2">
    <source>
        <dbReference type="EMBL" id="PSL56344.1"/>
    </source>
</evidence>
<name>A0A2P8ID03_SACCR</name>
<evidence type="ECO:0000313" key="3">
    <source>
        <dbReference type="Proteomes" id="UP000241118"/>
    </source>
</evidence>
<dbReference type="AlphaFoldDB" id="A0A2P8ID03"/>
<proteinExistence type="predicted"/>
<accession>A0A2P8ID03</accession>